<evidence type="ECO:0000313" key="5">
    <source>
        <dbReference type="EMBL" id="NNU59860.1"/>
    </source>
</evidence>
<evidence type="ECO:0000313" key="7">
    <source>
        <dbReference type="Proteomes" id="UP000246073"/>
    </source>
</evidence>
<dbReference type="RefSeq" id="WP_109365985.1">
    <property type="nucleotide sequence ID" value="NZ_JABFCY010000003.1"/>
</dbReference>
<reference evidence="6" key="2">
    <citation type="submission" date="2017-12" db="EMBL/GenBank/DDBJ databases">
        <authorList>
            <person name="Hurst M.R.H."/>
        </authorList>
    </citation>
    <scope>NUCLEOTIDE SEQUENCE [LARGE SCALE GENOMIC DNA]</scope>
    <source>
        <strain evidence="6">FI11154</strain>
    </source>
</reference>
<keyword evidence="2" id="KW-0238">DNA-binding</keyword>
<feature type="domain" description="HTH deoR-type" evidence="4">
    <location>
        <begin position="9"/>
        <end position="64"/>
    </location>
</feature>
<organism evidence="6 7">
    <name type="scientific">Ochrobactrum soli</name>
    <dbReference type="NCBI Taxonomy" id="2448455"/>
    <lineage>
        <taxon>Bacteria</taxon>
        <taxon>Pseudomonadati</taxon>
        <taxon>Pseudomonadota</taxon>
        <taxon>Alphaproteobacteria</taxon>
        <taxon>Hyphomicrobiales</taxon>
        <taxon>Brucellaceae</taxon>
        <taxon>Brucella/Ochrobactrum group</taxon>
        <taxon>Ochrobactrum</taxon>
    </lineage>
</organism>
<dbReference type="SMART" id="SM01134">
    <property type="entry name" value="DeoRC"/>
    <property type="match status" value="1"/>
</dbReference>
<dbReference type="SMART" id="SM00420">
    <property type="entry name" value="HTH_DEOR"/>
    <property type="match status" value="1"/>
</dbReference>
<dbReference type="EMBL" id="JABFCY010000003">
    <property type="protein sequence ID" value="NNU59860.1"/>
    <property type="molecule type" value="Genomic_DNA"/>
</dbReference>
<evidence type="ECO:0000313" key="6">
    <source>
        <dbReference type="EMBL" id="SPL61795.1"/>
    </source>
</evidence>
<proteinExistence type="predicted"/>
<dbReference type="AlphaFoldDB" id="A0A2P9HCJ5"/>
<keyword evidence="1" id="KW-0805">Transcription regulation</keyword>
<reference evidence="5 8" key="3">
    <citation type="submission" date="2020-05" db="EMBL/GenBank/DDBJ databases">
        <title>Draft Genome Sequence of Ochrobactrum soli Isolated from Stable Fly Gut.</title>
        <authorList>
            <person name="Pileggi M.T."/>
            <person name="Vazhakkala L.J."/>
            <person name="Wong C.N."/>
        </authorList>
    </citation>
    <scope>NUCLEOTIDE SEQUENCE [LARGE SCALE GENOMIC DNA]</scope>
    <source>
        <strain evidence="5 8">MTP-C0764</strain>
    </source>
</reference>
<dbReference type="GO" id="GO:0003677">
    <property type="term" value="F:DNA binding"/>
    <property type="evidence" value="ECO:0007669"/>
    <property type="project" value="UniProtKB-KW"/>
</dbReference>
<keyword evidence="3" id="KW-0804">Transcription</keyword>
<accession>A0A2P9HCJ5</accession>
<dbReference type="PANTHER" id="PTHR30363">
    <property type="entry name" value="HTH-TYPE TRANSCRIPTIONAL REGULATOR SRLR-RELATED"/>
    <property type="match status" value="1"/>
</dbReference>
<dbReference type="Proteomes" id="UP000574931">
    <property type="component" value="Unassembled WGS sequence"/>
</dbReference>
<reference evidence="7" key="1">
    <citation type="submission" date="2017-12" db="EMBL/GenBank/DDBJ databases">
        <authorList>
            <person name="Diaz M."/>
        </authorList>
    </citation>
    <scope>NUCLEOTIDE SEQUENCE [LARGE SCALE GENOMIC DNA]</scope>
    <source>
        <strain evidence="7">FI11154</strain>
    </source>
</reference>
<evidence type="ECO:0000256" key="2">
    <source>
        <dbReference type="ARBA" id="ARBA00023125"/>
    </source>
</evidence>
<sequence>MSEARTRFPQERHRQMMDVIADAKRIGTSDLAGIMGVSLPTLRRDLITLEQAGLILRIHGGVVARGAGEGVAEPMFLEKLRISQSAKARIGEAAAAYVANNSTVILDSGTTALSVARALAGRAITLVTMDLKIAEAAAVGATEVHIIGGRVRNDYYSLIGAWATETLRHIRADCFFLSADCVDLDGVSTSTVEEAEVKRAAIAIAHKTILVADQRKLGCRSFAPVCGLQDLSGFITDIGFEGSLQPYRDQLPFLETV</sequence>
<dbReference type="InterPro" id="IPR014036">
    <property type="entry name" value="DeoR-like_C"/>
</dbReference>
<dbReference type="PANTHER" id="PTHR30363:SF44">
    <property type="entry name" value="AGA OPERON TRANSCRIPTIONAL REPRESSOR-RELATED"/>
    <property type="match status" value="1"/>
</dbReference>
<dbReference type="SUPFAM" id="SSF100950">
    <property type="entry name" value="NagB/RpiA/CoA transferase-like"/>
    <property type="match status" value="1"/>
</dbReference>
<protein>
    <submittedName>
        <fullName evidence="5">DeoR/GlpR transcriptional regulator</fullName>
    </submittedName>
    <submittedName>
        <fullName evidence="6">Transcriptional regulator, DeoR family</fullName>
    </submittedName>
</protein>
<dbReference type="PROSITE" id="PS51000">
    <property type="entry name" value="HTH_DEOR_2"/>
    <property type="match status" value="1"/>
</dbReference>
<dbReference type="PROSITE" id="PS00894">
    <property type="entry name" value="HTH_DEOR_1"/>
    <property type="match status" value="1"/>
</dbReference>
<dbReference type="SUPFAM" id="SSF46785">
    <property type="entry name" value="Winged helix' DNA-binding domain"/>
    <property type="match status" value="1"/>
</dbReference>
<dbReference type="Proteomes" id="UP000246073">
    <property type="component" value="Unassembled WGS sequence"/>
</dbReference>
<dbReference type="GO" id="GO:0003700">
    <property type="term" value="F:DNA-binding transcription factor activity"/>
    <property type="evidence" value="ECO:0007669"/>
    <property type="project" value="InterPro"/>
</dbReference>
<evidence type="ECO:0000259" key="4">
    <source>
        <dbReference type="PROSITE" id="PS51000"/>
    </source>
</evidence>
<dbReference type="Pfam" id="PF00455">
    <property type="entry name" value="DeoRC"/>
    <property type="match status" value="1"/>
</dbReference>
<evidence type="ECO:0000256" key="3">
    <source>
        <dbReference type="ARBA" id="ARBA00023163"/>
    </source>
</evidence>
<dbReference type="PRINTS" id="PR00037">
    <property type="entry name" value="HTHLACR"/>
</dbReference>
<dbReference type="InterPro" id="IPR018356">
    <property type="entry name" value="Tscrpt_reg_HTH_DeoR_CS"/>
</dbReference>
<dbReference type="InterPro" id="IPR001034">
    <property type="entry name" value="DeoR_HTH"/>
</dbReference>
<dbReference type="InterPro" id="IPR050313">
    <property type="entry name" value="Carb_Metab_HTH_regulators"/>
</dbReference>
<dbReference type="InterPro" id="IPR037171">
    <property type="entry name" value="NagB/RpiA_transferase-like"/>
</dbReference>
<keyword evidence="8" id="KW-1185">Reference proteome</keyword>
<dbReference type="InterPro" id="IPR036390">
    <property type="entry name" value="WH_DNA-bd_sf"/>
</dbReference>
<dbReference type="Pfam" id="PF08220">
    <property type="entry name" value="HTH_DeoR"/>
    <property type="match status" value="1"/>
</dbReference>
<evidence type="ECO:0000256" key="1">
    <source>
        <dbReference type="ARBA" id="ARBA00023015"/>
    </source>
</evidence>
<evidence type="ECO:0000313" key="8">
    <source>
        <dbReference type="Proteomes" id="UP000574931"/>
    </source>
</evidence>
<dbReference type="EMBL" id="OOFM01000001">
    <property type="protein sequence ID" value="SPL61795.1"/>
    <property type="molecule type" value="Genomic_DNA"/>
</dbReference>
<gene>
    <name evidence="5" type="ORF">HKX02_06255</name>
    <name evidence="6" type="ORF">OHAE_4587</name>
</gene>
<dbReference type="Gene3D" id="3.40.50.1360">
    <property type="match status" value="1"/>
</dbReference>
<name>A0A2P9HCJ5_9HYPH</name>